<keyword evidence="3" id="KW-1185">Reference proteome</keyword>
<dbReference type="PANTHER" id="PTHR43283:SF3">
    <property type="entry name" value="BETA-LACTAMASE FAMILY PROTEIN (AFU_ORTHOLOGUE AFUA_5G07500)"/>
    <property type="match status" value="1"/>
</dbReference>
<dbReference type="KEGG" id="mfy:HH212_04370"/>
<evidence type="ECO:0000313" key="2">
    <source>
        <dbReference type="EMBL" id="QJD99363.1"/>
    </source>
</evidence>
<evidence type="ECO:0000259" key="1">
    <source>
        <dbReference type="Pfam" id="PF00144"/>
    </source>
</evidence>
<dbReference type="EMBL" id="CP051685">
    <property type="protein sequence ID" value="QJD99363.1"/>
    <property type="molecule type" value="Genomic_DNA"/>
</dbReference>
<dbReference type="Pfam" id="PF00144">
    <property type="entry name" value="Beta-lactamase"/>
    <property type="match status" value="1"/>
</dbReference>
<proteinExistence type="predicted"/>
<dbReference type="Gene3D" id="3.40.710.10">
    <property type="entry name" value="DD-peptidase/beta-lactamase superfamily"/>
    <property type="match status" value="1"/>
</dbReference>
<dbReference type="PANTHER" id="PTHR43283">
    <property type="entry name" value="BETA-LACTAMASE-RELATED"/>
    <property type="match status" value="1"/>
</dbReference>
<sequence>MQAGKFSIYRFIGQSVAGPAVAITAQLQCQAIHCHGVHMFVRRSWITTLACVSCLSLLSACAAVDNAVNASLIDRHVPKDYSGVIAVRPNAHAALVTQARGLAMREQVRANTADTRFLVGSATKWVTAVAVLRLADMGKLDLDAPIAHHLPELPPQNGAVTLRQLLSNRSGIPNGLANALRKDPSIRNLDLGPVAGALRFGAGALDARPGTKWDYSVTNWLLVAAIVERANAKPFTETVEQLVLAPARVRDTGFADSGYDDAVGMAVAYDVAGGRKTPPAPPMVAASGTLYSTVRDLVAIADTVYSTTLLSAKARRELMTIQVASEDYALGGRVKTITTKEGRRTLAWESGVIGGYKTLLAYDPNDGRVVVLLNNTDMQQSEQAGVAIALFDDMGVERAAW</sequence>
<dbReference type="InterPro" id="IPR001466">
    <property type="entry name" value="Beta-lactam-related"/>
</dbReference>
<gene>
    <name evidence="2" type="ORF">HH212_04370</name>
</gene>
<dbReference type="AlphaFoldDB" id="A0A7Z2ZRN3"/>
<dbReference type="InterPro" id="IPR050789">
    <property type="entry name" value="Diverse_Enzym_Activities"/>
</dbReference>
<dbReference type="SUPFAM" id="SSF56601">
    <property type="entry name" value="beta-lactamase/transpeptidase-like"/>
    <property type="match status" value="1"/>
</dbReference>
<evidence type="ECO:0000313" key="3">
    <source>
        <dbReference type="Proteomes" id="UP000502415"/>
    </source>
</evidence>
<protein>
    <submittedName>
        <fullName evidence="2">Beta-lactamase family protein</fullName>
    </submittedName>
</protein>
<dbReference type="InterPro" id="IPR012338">
    <property type="entry name" value="Beta-lactam/transpept-like"/>
</dbReference>
<dbReference type="RefSeq" id="WP_169434258.1">
    <property type="nucleotide sequence ID" value="NZ_CP051685.1"/>
</dbReference>
<organism evidence="2 3">
    <name type="scientific">Massilia forsythiae</name>
    <dbReference type="NCBI Taxonomy" id="2728020"/>
    <lineage>
        <taxon>Bacteria</taxon>
        <taxon>Pseudomonadati</taxon>
        <taxon>Pseudomonadota</taxon>
        <taxon>Betaproteobacteria</taxon>
        <taxon>Burkholderiales</taxon>
        <taxon>Oxalobacteraceae</taxon>
        <taxon>Telluria group</taxon>
        <taxon>Massilia</taxon>
    </lineage>
</organism>
<reference evidence="2 3" key="1">
    <citation type="submission" date="2020-04" db="EMBL/GenBank/DDBJ databases">
        <title>Genome sequencing of novel species.</title>
        <authorList>
            <person name="Heo J."/>
            <person name="Kim S.-J."/>
            <person name="Kim J.-S."/>
            <person name="Hong S.-B."/>
            <person name="Kwon S.-W."/>
        </authorList>
    </citation>
    <scope>NUCLEOTIDE SEQUENCE [LARGE SCALE GENOMIC DNA]</scope>
    <source>
        <strain evidence="2 3">GN2-R2</strain>
    </source>
</reference>
<accession>A0A7Z2ZRN3</accession>
<name>A0A7Z2ZRN3_9BURK</name>
<feature type="domain" description="Beta-lactamase-related" evidence="1">
    <location>
        <begin position="96"/>
        <end position="378"/>
    </location>
</feature>
<dbReference type="Proteomes" id="UP000502415">
    <property type="component" value="Chromosome"/>
</dbReference>